<feature type="coiled-coil region" evidence="6">
    <location>
        <begin position="320"/>
        <end position="384"/>
    </location>
</feature>
<feature type="domain" description="TAFII55 protein conserved region" evidence="8">
    <location>
        <begin position="48"/>
        <end position="200"/>
    </location>
</feature>
<keyword evidence="6" id="KW-0175">Coiled coil</keyword>
<organism evidence="9 10">
    <name type="scientific">Pocillopora damicornis</name>
    <name type="common">Cauliflower coral</name>
    <name type="synonym">Millepora damicornis</name>
    <dbReference type="NCBI Taxonomy" id="46731"/>
    <lineage>
        <taxon>Eukaryota</taxon>
        <taxon>Metazoa</taxon>
        <taxon>Cnidaria</taxon>
        <taxon>Anthozoa</taxon>
        <taxon>Hexacorallia</taxon>
        <taxon>Scleractinia</taxon>
        <taxon>Astrocoeniina</taxon>
        <taxon>Pocilloporidae</taxon>
        <taxon>Pocillopora</taxon>
    </lineage>
</organism>
<dbReference type="PANTHER" id="PTHR12228:SF0">
    <property type="entry name" value="TATA-BOX BINDING PROTEIN ASSOCIATED FACTOR 7"/>
    <property type="match status" value="1"/>
</dbReference>
<dbReference type="OrthoDB" id="153872at2759"/>
<feature type="compositionally biased region" description="Polar residues" evidence="7">
    <location>
        <begin position="230"/>
        <end position="243"/>
    </location>
</feature>
<evidence type="ECO:0000256" key="5">
    <source>
        <dbReference type="ARBA" id="ARBA00023242"/>
    </source>
</evidence>
<reference evidence="9 10" key="1">
    <citation type="journal article" date="2018" name="Sci. Rep.">
        <title>Comparative analysis of the Pocillopora damicornis genome highlights role of immune system in coral evolution.</title>
        <authorList>
            <person name="Cunning R."/>
            <person name="Bay R.A."/>
            <person name="Gillette P."/>
            <person name="Baker A.C."/>
            <person name="Traylor-Knowles N."/>
        </authorList>
    </citation>
    <scope>NUCLEOTIDE SEQUENCE [LARGE SCALE GENOMIC DNA]</scope>
    <source>
        <strain evidence="9">RSMAS</strain>
        <tissue evidence="9">Whole animal</tissue>
    </source>
</reference>
<dbReference type="Pfam" id="PF04658">
    <property type="entry name" value="TAFII55_N"/>
    <property type="match status" value="1"/>
</dbReference>
<evidence type="ECO:0000259" key="8">
    <source>
        <dbReference type="SMART" id="SM01370"/>
    </source>
</evidence>
<comment type="subcellular location">
    <subcellularLocation>
        <location evidence="1">Nucleus</location>
    </subcellularLocation>
</comment>
<keyword evidence="5" id="KW-0539">Nucleus</keyword>
<evidence type="ECO:0000256" key="4">
    <source>
        <dbReference type="ARBA" id="ARBA00023163"/>
    </source>
</evidence>
<dbReference type="PANTHER" id="PTHR12228">
    <property type="entry name" value="TRANSCRIPTION INITIATION FACTOR TFIID 55 KD SUBUNIT-RELATED"/>
    <property type="match status" value="1"/>
</dbReference>
<evidence type="ECO:0000256" key="6">
    <source>
        <dbReference type="SAM" id="Coils"/>
    </source>
</evidence>
<dbReference type="Proteomes" id="UP000275408">
    <property type="component" value="Unassembled WGS sequence"/>
</dbReference>
<keyword evidence="4" id="KW-0804">Transcription</keyword>
<evidence type="ECO:0000256" key="1">
    <source>
        <dbReference type="ARBA" id="ARBA00004123"/>
    </source>
</evidence>
<dbReference type="EMBL" id="RCHS01002978">
    <property type="protein sequence ID" value="RMX44497.1"/>
    <property type="molecule type" value="Genomic_DNA"/>
</dbReference>
<name>A0A3M6TSS1_POCDA</name>
<dbReference type="GO" id="GO:0016251">
    <property type="term" value="F:RNA polymerase II general transcription initiation factor activity"/>
    <property type="evidence" value="ECO:0007669"/>
    <property type="project" value="TreeGrafter"/>
</dbReference>
<dbReference type="CDD" id="cd08047">
    <property type="entry name" value="TAF7"/>
    <property type="match status" value="1"/>
</dbReference>
<dbReference type="GO" id="GO:0051123">
    <property type="term" value="P:RNA polymerase II preinitiation complex assembly"/>
    <property type="evidence" value="ECO:0007669"/>
    <property type="project" value="TreeGrafter"/>
</dbReference>
<keyword evidence="3" id="KW-0805">Transcription regulation</keyword>
<dbReference type="InterPro" id="IPR037817">
    <property type="entry name" value="TAF7"/>
</dbReference>
<keyword evidence="10" id="KW-1185">Reference proteome</keyword>
<evidence type="ECO:0000256" key="2">
    <source>
        <dbReference type="ARBA" id="ARBA00009368"/>
    </source>
</evidence>
<protein>
    <recommendedName>
        <fullName evidence="8">TAFII55 protein conserved region domain-containing protein</fullName>
    </recommendedName>
</protein>
<evidence type="ECO:0000256" key="7">
    <source>
        <dbReference type="SAM" id="MobiDB-lite"/>
    </source>
</evidence>
<dbReference type="GO" id="GO:0005669">
    <property type="term" value="C:transcription factor TFIID complex"/>
    <property type="evidence" value="ECO:0007669"/>
    <property type="project" value="InterPro"/>
</dbReference>
<comment type="caution">
    <text evidence="9">The sequence shown here is derived from an EMBL/GenBank/DDBJ whole genome shotgun (WGS) entry which is preliminary data.</text>
</comment>
<comment type="similarity">
    <text evidence="2">Belongs to the TAF7 family.</text>
</comment>
<gene>
    <name evidence="9" type="ORF">pdam_00006027</name>
</gene>
<dbReference type="SMART" id="SM01370">
    <property type="entry name" value="TAFII55_N"/>
    <property type="match status" value="1"/>
</dbReference>
<evidence type="ECO:0000313" key="10">
    <source>
        <dbReference type="Proteomes" id="UP000275408"/>
    </source>
</evidence>
<proteinExistence type="inferred from homology"/>
<dbReference type="AlphaFoldDB" id="A0A3M6TSS1"/>
<dbReference type="InterPro" id="IPR006751">
    <property type="entry name" value="TAFII55_prot_cons_reg"/>
</dbReference>
<feature type="compositionally biased region" description="Acidic residues" evidence="7">
    <location>
        <begin position="244"/>
        <end position="255"/>
    </location>
</feature>
<evidence type="ECO:0000313" key="9">
    <source>
        <dbReference type="EMBL" id="RMX44497.1"/>
    </source>
</evidence>
<feature type="non-terminal residue" evidence="9">
    <location>
        <position position="1"/>
    </location>
</feature>
<feature type="compositionally biased region" description="Acidic residues" evidence="7">
    <location>
        <begin position="266"/>
        <end position="289"/>
    </location>
</feature>
<feature type="region of interest" description="Disordered" evidence="7">
    <location>
        <begin position="230"/>
        <end position="289"/>
    </location>
</feature>
<sequence>PISVLTVSLCVTPTRLGHWKAYFPDLSNGGLTIMSQVPSKSRSDGSELENQVILRVPQAYASPLRLAIQNGTLKDRLSIELQADFRHATVRFDGAALSAKLVDLPCVIESHKTVDNRSFYKTADICQMLVCCEDDNQTDDEDISPKKESKRFIWNHGITGPLKNVRKRRFRKTAKKKIVESPEVEKEVKRLLRTDLSASHVNILSIKLTYPVLQDEEKQDESLVSDAELLNTSMPSPLSLTQTEEQDGGSEDEDRNELFAILQEASSDEEPEGDEDAADTQEDDADDLNVNVDIEDDTNELNGKSTFAKQQNQINQHVGKDNSKSEIHSAREKLNEIRATITEQETRVKEASNLFLKLRFEKVLEELKSKEKDQEQELLRLESQV</sequence>
<accession>A0A3M6TSS1</accession>
<evidence type="ECO:0000256" key="3">
    <source>
        <dbReference type="ARBA" id="ARBA00023015"/>
    </source>
</evidence>
<dbReference type="STRING" id="46731.A0A3M6TSS1"/>